<feature type="transmembrane region" description="Helical" evidence="6">
    <location>
        <begin position="281"/>
        <end position="299"/>
    </location>
</feature>
<evidence type="ECO:0000256" key="6">
    <source>
        <dbReference type="SAM" id="Phobius"/>
    </source>
</evidence>
<comment type="caution">
    <text evidence="7">The sequence shown here is derived from an EMBL/GenBank/DDBJ whole genome shotgun (WGS) entry which is preliminary data.</text>
</comment>
<sequence>MRILDKYMLREFVAPFLFGVAAFTAIFIGADLLFRIAQLLTSYGASVWAVTKVFFLALPKIIVYTFPMSVLLGALMAVARTSGSSELIVMRTAGQSFTRLIAPIIALSLVISMATVLFNEYVVPAATYAYEYTIDHEIKNNVKPQVHEHIVLKDVNDDSIGHLLYARKYDDKREVLQTITIQEFQNNQLVRIENAPEARWQDGHWIVSNGTVYDISGGDGVDRMLHFEEQVLPFTTTPTQVTEVKKKPETMTIRELTQQIQAFEAAYVDTTRLQMELHQRFSLPFASFVFALIGAPLGVQRQRSSSSLGFGLSVIVIFIYYALMTFTAALGEGHVFAPAVAVWLPNILAAVAGVILIRRASR</sequence>
<dbReference type="PANTHER" id="PTHR33529:SF6">
    <property type="entry name" value="YJGP_YJGQ FAMILY PERMEASE"/>
    <property type="match status" value="1"/>
</dbReference>
<evidence type="ECO:0000256" key="5">
    <source>
        <dbReference type="ARBA" id="ARBA00023136"/>
    </source>
</evidence>
<dbReference type="GO" id="GO:0015920">
    <property type="term" value="P:lipopolysaccharide transport"/>
    <property type="evidence" value="ECO:0007669"/>
    <property type="project" value="TreeGrafter"/>
</dbReference>
<keyword evidence="4 6" id="KW-1133">Transmembrane helix</keyword>
<dbReference type="Pfam" id="PF03739">
    <property type="entry name" value="LptF_LptG"/>
    <property type="match status" value="1"/>
</dbReference>
<keyword evidence="8" id="KW-1185">Reference proteome</keyword>
<reference evidence="7 8" key="1">
    <citation type="submission" date="2020-08" db="EMBL/GenBank/DDBJ databases">
        <title>Genomic Encyclopedia of Type Strains, Phase IV (KMG-IV): sequencing the most valuable type-strain genomes for metagenomic binning, comparative biology and taxonomic classification.</title>
        <authorList>
            <person name="Goeker M."/>
        </authorList>
    </citation>
    <scope>NUCLEOTIDE SEQUENCE [LARGE SCALE GENOMIC DNA]</scope>
    <source>
        <strain evidence="7 8">DSM 21255</strain>
    </source>
</reference>
<feature type="transmembrane region" description="Helical" evidence="6">
    <location>
        <begin position="308"/>
        <end position="329"/>
    </location>
</feature>
<dbReference type="Proteomes" id="UP000591941">
    <property type="component" value="Unassembled WGS sequence"/>
</dbReference>
<proteinExistence type="predicted"/>
<dbReference type="RefSeq" id="WP_159822311.1">
    <property type="nucleotide sequence ID" value="NZ_CABWNB010000001.1"/>
</dbReference>
<feature type="transmembrane region" description="Helical" evidence="6">
    <location>
        <begin position="12"/>
        <end position="34"/>
    </location>
</feature>
<name>A0A841R3K1_9FIRM</name>
<keyword evidence="5 6" id="KW-0472">Membrane</keyword>
<dbReference type="OrthoDB" id="9780716at2"/>
<protein>
    <submittedName>
        <fullName evidence="7">Lipopolysaccharide export system permease protein</fullName>
    </submittedName>
</protein>
<feature type="transmembrane region" description="Helical" evidence="6">
    <location>
        <begin position="54"/>
        <end position="79"/>
    </location>
</feature>
<feature type="transmembrane region" description="Helical" evidence="6">
    <location>
        <begin position="100"/>
        <end position="118"/>
    </location>
</feature>
<dbReference type="AlphaFoldDB" id="A0A841R3K1"/>
<organism evidence="7 8">
    <name type="scientific">Negativicoccus succinicivorans</name>
    <dbReference type="NCBI Taxonomy" id="620903"/>
    <lineage>
        <taxon>Bacteria</taxon>
        <taxon>Bacillati</taxon>
        <taxon>Bacillota</taxon>
        <taxon>Negativicutes</taxon>
        <taxon>Veillonellales</taxon>
        <taxon>Veillonellaceae</taxon>
        <taxon>Negativicoccus</taxon>
    </lineage>
</organism>
<dbReference type="GeneID" id="93486286"/>
<dbReference type="PANTHER" id="PTHR33529">
    <property type="entry name" value="SLR0882 PROTEIN-RELATED"/>
    <property type="match status" value="1"/>
</dbReference>
<evidence type="ECO:0000256" key="4">
    <source>
        <dbReference type="ARBA" id="ARBA00022989"/>
    </source>
</evidence>
<evidence type="ECO:0000256" key="2">
    <source>
        <dbReference type="ARBA" id="ARBA00022475"/>
    </source>
</evidence>
<keyword evidence="3 6" id="KW-0812">Transmembrane</keyword>
<evidence type="ECO:0000256" key="1">
    <source>
        <dbReference type="ARBA" id="ARBA00004651"/>
    </source>
</evidence>
<dbReference type="EMBL" id="JACHHI010000004">
    <property type="protein sequence ID" value="MBB6477971.1"/>
    <property type="molecule type" value="Genomic_DNA"/>
</dbReference>
<evidence type="ECO:0000313" key="8">
    <source>
        <dbReference type="Proteomes" id="UP000591941"/>
    </source>
</evidence>
<evidence type="ECO:0000256" key="3">
    <source>
        <dbReference type="ARBA" id="ARBA00022692"/>
    </source>
</evidence>
<comment type="subcellular location">
    <subcellularLocation>
        <location evidence="1">Cell membrane</location>
        <topology evidence="1">Multi-pass membrane protein</topology>
    </subcellularLocation>
</comment>
<feature type="transmembrane region" description="Helical" evidence="6">
    <location>
        <begin position="335"/>
        <end position="357"/>
    </location>
</feature>
<gene>
    <name evidence="7" type="ORF">HNR45_001024</name>
</gene>
<keyword evidence="2" id="KW-1003">Cell membrane</keyword>
<dbReference type="InterPro" id="IPR005495">
    <property type="entry name" value="LptG/LptF_permease"/>
</dbReference>
<dbReference type="GO" id="GO:0043190">
    <property type="term" value="C:ATP-binding cassette (ABC) transporter complex"/>
    <property type="evidence" value="ECO:0007669"/>
    <property type="project" value="TreeGrafter"/>
</dbReference>
<accession>A0A841R3K1</accession>
<evidence type="ECO:0000313" key="7">
    <source>
        <dbReference type="EMBL" id="MBB6477971.1"/>
    </source>
</evidence>